<feature type="transmembrane region" description="Helical" evidence="2">
    <location>
        <begin position="6"/>
        <end position="23"/>
    </location>
</feature>
<keyword evidence="2" id="KW-0472">Membrane</keyword>
<protein>
    <recommendedName>
        <fullName evidence="5">ABC-transporter type IV</fullName>
    </recommendedName>
</protein>
<sequence length="324" mass="37460">MESYSVLQWMFFFYFYCFAGWCIESAYVSVKERKLTNRGFMRGPFLPLYGSGAVMMLVVSMPFRENLIMTYVAGCIGATVLEYVTGVTMEALFKVRYWDYSNQKFNFQGHVCLGTTLAWGLLTILMTKVVHIPVEQLVFSIPDRALKVSTYILTIYIVADFSLSFKAAIDLRNILVKMEQVKEEMVHIQKRLNDIFAQVNHGMENYRTAFSESVSAAREELTEGMAVRFEDVKSGVEARLETLKNMLLTKPTEYVESVKEEFLELKTRYAVNLADRNRLGRIKDFFQRDMIRSNPGMTSVEFSESLEELKKKAAEKKEKKKEED</sequence>
<dbReference type="EMBL" id="OFSM01000009">
    <property type="protein sequence ID" value="SOY29307.1"/>
    <property type="molecule type" value="Genomic_DNA"/>
</dbReference>
<feature type="coiled-coil region" evidence="1">
    <location>
        <begin position="171"/>
        <end position="198"/>
    </location>
</feature>
<evidence type="ECO:0000313" key="4">
    <source>
        <dbReference type="Proteomes" id="UP000236311"/>
    </source>
</evidence>
<dbReference type="InterPro" id="IPR010540">
    <property type="entry name" value="CmpB_TMEM229"/>
</dbReference>
<gene>
    <name evidence="3" type="ORF">AMURIS_02022</name>
</gene>
<keyword evidence="2" id="KW-1133">Transmembrane helix</keyword>
<keyword evidence="2" id="KW-0812">Transmembrane</keyword>
<proteinExistence type="predicted"/>
<keyword evidence="4" id="KW-1185">Reference proteome</keyword>
<feature type="transmembrane region" description="Helical" evidence="2">
    <location>
        <begin position="105"/>
        <end position="130"/>
    </location>
</feature>
<feature type="transmembrane region" description="Helical" evidence="2">
    <location>
        <begin position="44"/>
        <end position="63"/>
    </location>
</feature>
<organism evidence="3 4">
    <name type="scientific">Acetatifactor muris</name>
    <dbReference type="NCBI Taxonomy" id="879566"/>
    <lineage>
        <taxon>Bacteria</taxon>
        <taxon>Bacillati</taxon>
        <taxon>Bacillota</taxon>
        <taxon>Clostridia</taxon>
        <taxon>Lachnospirales</taxon>
        <taxon>Lachnospiraceae</taxon>
        <taxon>Acetatifactor</taxon>
    </lineage>
</organism>
<dbReference type="Pfam" id="PF06541">
    <property type="entry name" value="ABC_trans_CmpB"/>
    <property type="match status" value="1"/>
</dbReference>
<evidence type="ECO:0000256" key="2">
    <source>
        <dbReference type="SAM" id="Phobius"/>
    </source>
</evidence>
<reference evidence="3 4" key="1">
    <citation type="submission" date="2018-01" db="EMBL/GenBank/DDBJ databases">
        <authorList>
            <person name="Gaut B.S."/>
            <person name="Morton B.R."/>
            <person name="Clegg M.T."/>
            <person name="Duvall M.R."/>
        </authorList>
    </citation>
    <scope>NUCLEOTIDE SEQUENCE [LARGE SCALE GENOMIC DNA]</scope>
    <source>
        <strain evidence="3">GP69</strain>
    </source>
</reference>
<accession>A0A2K4ZFQ7</accession>
<evidence type="ECO:0008006" key="5">
    <source>
        <dbReference type="Google" id="ProtNLM"/>
    </source>
</evidence>
<evidence type="ECO:0000256" key="1">
    <source>
        <dbReference type="SAM" id="Coils"/>
    </source>
</evidence>
<dbReference type="AlphaFoldDB" id="A0A2K4ZFQ7"/>
<dbReference type="RefSeq" id="WP_103239414.1">
    <property type="nucleotide sequence ID" value="NZ_CANRXC010000008.1"/>
</dbReference>
<feature type="transmembrane region" description="Helical" evidence="2">
    <location>
        <begin position="69"/>
        <end position="93"/>
    </location>
</feature>
<evidence type="ECO:0000313" key="3">
    <source>
        <dbReference type="EMBL" id="SOY29307.1"/>
    </source>
</evidence>
<dbReference type="Proteomes" id="UP000236311">
    <property type="component" value="Unassembled WGS sequence"/>
</dbReference>
<keyword evidence="1" id="KW-0175">Coiled coil</keyword>
<feature type="transmembrane region" description="Helical" evidence="2">
    <location>
        <begin position="150"/>
        <end position="169"/>
    </location>
</feature>
<dbReference type="OrthoDB" id="9789229at2"/>
<name>A0A2K4ZFQ7_9FIRM</name>